<evidence type="ECO:0000256" key="1">
    <source>
        <dbReference type="SAM" id="Phobius"/>
    </source>
</evidence>
<name>A0A3D4V5M8_9BACT</name>
<organism evidence="2 3">
    <name type="scientific">Gemmatimonas aurantiaca</name>
    <dbReference type="NCBI Taxonomy" id="173480"/>
    <lineage>
        <taxon>Bacteria</taxon>
        <taxon>Pseudomonadati</taxon>
        <taxon>Gemmatimonadota</taxon>
        <taxon>Gemmatimonadia</taxon>
        <taxon>Gemmatimonadales</taxon>
        <taxon>Gemmatimonadaceae</taxon>
        <taxon>Gemmatimonas</taxon>
    </lineage>
</organism>
<accession>A0A3D4V5M8</accession>
<proteinExistence type="predicted"/>
<gene>
    <name evidence="2" type="ORF">DGD08_04315</name>
</gene>
<keyword evidence="1" id="KW-0472">Membrane</keyword>
<dbReference type="GO" id="GO:0016020">
    <property type="term" value="C:membrane"/>
    <property type="evidence" value="ECO:0007669"/>
    <property type="project" value="InterPro"/>
</dbReference>
<sequence>MERVGHRRGRDADESTRLFVADRTREWGRCRAQGGDERRGLRGRWRAQSRGAACGPDCGEPMKPGTRDGAGVLGAILAALCCAGTPFIVGGLAALGLGFLRKDGILWPAMLLALAVAVTGFWKGARTHGRWGPFVVGGLGAVSLAAGVILVHGFPAMQMIYGGSAALVIGAGWNSYARRNCATVSTRASA</sequence>
<dbReference type="AlphaFoldDB" id="A0A3D4V5M8"/>
<keyword evidence="1" id="KW-1133">Transmembrane helix</keyword>
<dbReference type="InterPro" id="IPR004891">
    <property type="entry name" value="Mercury-R_MerC"/>
</dbReference>
<dbReference type="EMBL" id="DPIY01000005">
    <property type="protein sequence ID" value="HCT56420.1"/>
    <property type="molecule type" value="Genomic_DNA"/>
</dbReference>
<dbReference type="Pfam" id="PF03203">
    <property type="entry name" value="MerC"/>
    <property type="match status" value="1"/>
</dbReference>
<feature type="transmembrane region" description="Helical" evidence="1">
    <location>
        <begin position="134"/>
        <end position="154"/>
    </location>
</feature>
<keyword evidence="1" id="KW-0812">Transmembrane</keyword>
<feature type="transmembrane region" description="Helical" evidence="1">
    <location>
        <begin position="105"/>
        <end position="122"/>
    </location>
</feature>
<dbReference type="Proteomes" id="UP000264071">
    <property type="component" value="Unassembled WGS sequence"/>
</dbReference>
<feature type="transmembrane region" description="Helical" evidence="1">
    <location>
        <begin position="160"/>
        <end position="177"/>
    </location>
</feature>
<evidence type="ECO:0000313" key="3">
    <source>
        <dbReference type="Proteomes" id="UP000264071"/>
    </source>
</evidence>
<comment type="caution">
    <text evidence="2">The sequence shown here is derived from an EMBL/GenBank/DDBJ whole genome shotgun (WGS) entry which is preliminary data.</text>
</comment>
<feature type="transmembrane region" description="Helical" evidence="1">
    <location>
        <begin position="72"/>
        <end position="99"/>
    </location>
</feature>
<dbReference type="Gene3D" id="1.10.287.910">
    <property type="entry name" value="bacterial mercury transporter, merf"/>
    <property type="match status" value="1"/>
</dbReference>
<protein>
    <submittedName>
        <fullName evidence="2">MerC domain-containing protein</fullName>
    </submittedName>
</protein>
<dbReference type="GO" id="GO:0015097">
    <property type="term" value="F:mercury ion transmembrane transporter activity"/>
    <property type="evidence" value="ECO:0007669"/>
    <property type="project" value="InterPro"/>
</dbReference>
<reference evidence="2 3" key="1">
    <citation type="journal article" date="2018" name="Nat. Biotechnol.">
        <title>A standardized bacterial taxonomy based on genome phylogeny substantially revises the tree of life.</title>
        <authorList>
            <person name="Parks D.H."/>
            <person name="Chuvochina M."/>
            <person name="Waite D.W."/>
            <person name="Rinke C."/>
            <person name="Skarshewski A."/>
            <person name="Chaumeil P.A."/>
            <person name="Hugenholtz P."/>
        </authorList>
    </citation>
    <scope>NUCLEOTIDE SEQUENCE [LARGE SCALE GENOMIC DNA]</scope>
    <source>
        <strain evidence="2">UBA8844</strain>
    </source>
</reference>
<evidence type="ECO:0000313" key="2">
    <source>
        <dbReference type="EMBL" id="HCT56420.1"/>
    </source>
</evidence>